<dbReference type="Pfam" id="PF07898">
    <property type="entry name" value="DUF1676"/>
    <property type="match status" value="1"/>
</dbReference>
<evidence type="ECO:0008006" key="5">
    <source>
        <dbReference type="Google" id="ProtNLM"/>
    </source>
</evidence>
<dbReference type="Proteomes" id="UP001627154">
    <property type="component" value="Unassembled WGS sequence"/>
</dbReference>
<protein>
    <recommendedName>
        <fullName evidence="5">Protein osiris 12</fullName>
    </recommendedName>
</protein>
<gene>
    <name evidence="3" type="ORF">TKK_009218</name>
</gene>
<accession>A0ABD2WW68</accession>
<dbReference type="InterPro" id="IPR012464">
    <property type="entry name" value="DUF1676"/>
</dbReference>
<keyword evidence="1" id="KW-0812">Transmembrane</keyword>
<dbReference type="EMBL" id="JBJJXI010000067">
    <property type="protein sequence ID" value="KAL3397202.1"/>
    <property type="molecule type" value="Genomic_DNA"/>
</dbReference>
<keyword evidence="1" id="KW-0472">Membrane</keyword>
<keyword evidence="2" id="KW-0732">Signal</keyword>
<proteinExistence type="predicted"/>
<dbReference type="AlphaFoldDB" id="A0ABD2WW68"/>
<evidence type="ECO:0000313" key="4">
    <source>
        <dbReference type="Proteomes" id="UP001627154"/>
    </source>
</evidence>
<feature type="transmembrane region" description="Helical" evidence="1">
    <location>
        <begin position="177"/>
        <end position="207"/>
    </location>
</feature>
<feature type="chain" id="PRO_5044782075" description="Protein osiris 12" evidence="2">
    <location>
        <begin position="23"/>
        <end position="254"/>
    </location>
</feature>
<evidence type="ECO:0000313" key="3">
    <source>
        <dbReference type="EMBL" id="KAL3397202.1"/>
    </source>
</evidence>
<name>A0ABD2WW68_9HYME</name>
<comment type="caution">
    <text evidence="3">The sequence shown here is derived from an EMBL/GenBank/DDBJ whole genome shotgun (WGS) entry which is preliminary data.</text>
</comment>
<organism evidence="3 4">
    <name type="scientific">Trichogramma kaykai</name>
    <dbReference type="NCBI Taxonomy" id="54128"/>
    <lineage>
        <taxon>Eukaryota</taxon>
        <taxon>Metazoa</taxon>
        <taxon>Ecdysozoa</taxon>
        <taxon>Arthropoda</taxon>
        <taxon>Hexapoda</taxon>
        <taxon>Insecta</taxon>
        <taxon>Pterygota</taxon>
        <taxon>Neoptera</taxon>
        <taxon>Endopterygota</taxon>
        <taxon>Hymenoptera</taxon>
        <taxon>Apocrita</taxon>
        <taxon>Proctotrupomorpha</taxon>
        <taxon>Chalcidoidea</taxon>
        <taxon>Trichogrammatidae</taxon>
        <taxon>Trichogramma</taxon>
    </lineage>
</organism>
<evidence type="ECO:0000256" key="2">
    <source>
        <dbReference type="SAM" id="SignalP"/>
    </source>
</evidence>
<keyword evidence="1" id="KW-1133">Transmembrane helix</keyword>
<reference evidence="3 4" key="1">
    <citation type="journal article" date="2024" name="bioRxiv">
        <title>A reference genome for Trichogramma kaykai: A tiny desert-dwelling parasitoid wasp with competing sex-ratio distorters.</title>
        <authorList>
            <person name="Culotta J."/>
            <person name="Lindsey A.R."/>
        </authorList>
    </citation>
    <scope>NUCLEOTIDE SEQUENCE [LARGE SCALE GENOMIC DNA]</scope>
    <source>
        <strain evidence="3 4">KSX58</strain>
    </source>
</reference>
<keyword evidence="4" id="KW-1185">Reference proteome</keyword>
<dbReference type="PANTHER" id="PTHR21879:SF12">
    <property type="entry name" value="OSIRIS 12"/>
    <property type="match status" value="1"/>
</dbReference>
<feature type="signal peptide" evidence="2">
    <location>
        <begin position="1"/>
        <end position="22"/>
    </location>
</feature>
<dbReference type="PANTHER" id="PTHR21879">
    <property type="entry name" value="FI03362P-RELATED-RELATED"/>
    <property type="match status" value="1"/>
</dbReference>
<sequence length="254" mass="27386">MELRKCLLPLLVLVCLAEAQQAQPIEGDSAAGGLLDRGYRAAFRVYEDCQQRNVGVSACLKKKAITFFDRLGRIDSLPISENLELVKAPGAEPYEPAARNLSDVEATLGRTSGASRDEALNDILLDRVSALMNGFNVQIRLPKTSPVELKRSIEEGRGKMKKMMGMMMMGMAMKMAAMIPIAMGVLFLLAGKALIISKIALVLSMIIGLKKLLQQKQGGDSHGWQSSGGGGGGGWDRSLKDVEHAHNLAYAASK</sequence>
<evidence type="ECO:0000256" key="1">
    <source>
        <dbReference type="SAM" id="Phobius"/>
    </source>
</evidence>